<name>A0AB72UBS6_9PROT</name>
<dbReference type="Pfam" id="PF09722">
    <property type="entry name" value="Xre_MbcA_ParS_C"/>
    <property type="match status" value="1"/>
</dbReference>
<dbReference type="Pfam" id="PF20432">
    <property type="entry name" value="Xre-like-HTH"/>
    <property type="match status" value="1"/>
</dbReference>
<feature type="domain" description="Antitoxin Xre/MbcA/ParS-like toxin-binding" evidence="1">
    <location>
        <begin position="106"/>
        <end position="157"/>
    </location>
</feature>
<evidence type="ECO:0000259" key="1">
    <source>
        <dbReference type="Pfam" id="PF09722"/>
    </source>
</evidence>
<evidence type="ECO:0000313" key="4">
    <source>
        <dbReference type="Proteomes" id="UP000007127"/>
    </source>
</evidence>
<evidence type="ECO:0000259" key="2">
    <source>
        <dbReference type="Pfam" id="PF20432"/>
    </source>
</evidence>
<dbReference type="NCBIfam" id="TIGR02293">
    <property type="entry name" value="TAS_TIGR02293"/>
    <property type="match status" value="1"/>
</dbReference>
<dbReference type="GO" id="GO:0003677">
    <property type="term" value="F:DNA binding"/>
    <property type="evidence" value="ECO:0007669"/>
    <property type="project" value="InterPro"/>
</dbReference>
<organism evidence="3 4">
    <name type="scientific">Thalassospira xiamenensis M-5 = DSM 17429</name>
    <dbReference type="NCBI Taxonomy" id="1123366"/>
    <lineage>
        <taxon>Bacteria</taxon>
        <taxon>Pseudomonadati</taxon>
        <taxon>Pseudomonadota</taxon>
        <taxon>Alphaproteobacteria</taxon>
        <taxon>Rhodospirillales</taxon>
        <taxon>Thalassospiraceae</taxon>
        <taxon>Thalassospira</taxon>
    </lineage>
</organism>
<dbReference type="AlphaFoldDB" id="A0AB72UBS6"/>
<proteinExistence type="predicted"/>
<feature type="domain" description="Antitoxin Xre-like helix-turn-helix" evidence="2">
    <location>
        <begin position="41"/>
        <end position="101"/>
    </location>
</feature>
<dbReference type="InterPro" id="IPR024467">
    <property type="entry name" value="Xre/MbcA/ParS-like_toxin-bd"/>
</dbReference>
<dbReference type="InterPro" id="IPR011979">
    <property type="entry name" value="Antitox_Xre"/>
</dbReference>
<sequence>MVSHLIFMEGPMSSAVADIKATKDAGATFWKAVGIPARGPELHEALQQGIPYATYGKLASAAGLDRKELAKYVVIPMATLQRRAKLGRFKVDESDKLYRFAEVLSAATDLFEGDRDQARDWLLSPVQGLGGARPAEMIATSAGTDAVLDLIGRLEHGVFA</sequence>
<dbReference type="Proteomes" id="UP000007127">
    <property type="component" value="Chromosome"/>
</dbReference>
<dbReference type="EMBL" id="CP004388">
    <property type="protein sequence ID" value="AJD51604.1"/>
    <property type="molecule type" value="Genomic_DNA"/>
</dbReference>
<dbReference type="KEGG" id="txi:TH3_07420"/>
<dbReference type="InterPro" id="IPR046847">
    <property type="entry name" value="Xre-like_HTH"/>
</dbReference>
<accession>A0AB72UBS6</accession>
<evidence type="ECO:0000313" key="3">
    <source>
        <dbReference type="EMBL" id="AJD51604.1"/>
    </source>
</evidence>
<protein>
    <recommendedName>
        <fullName evidence="5">Antitoxin</fullName>
    </recommendedName>
</protein>
<evidence type="ECO:0008006" key="5">
    <source>
        <dbReference type="Google" id="ProtNLM"/>
    </source>
</evidence>
<reference evidence="3 4" key="1">
    <citation type="journal article" date="2012" name="J. Bacteriol.">
        <title>Genome sequence of Thalassospira xiamenensis type strain M-5.</title>
        <authorList>
            <person name="Lai Q."/>
            <person name="Shao Z."/>
        </authorList>
    </citation>
    <scope>NUCLEOTIDE SEQUENCE [LARGE SCALE GENOMIC DNA]</scope>
    <source>
        <strain evidence="3 4">M-5</strain>
    </source>
</reference>
<gene>
    <name evidence="3" type="ORF">TH3_07420</name>
</gene>